<reference evidence="7 8" key="1">
    <citation type="submission" date="2014-07" db="EMBL/GenBank/DDBJ databases">
        <title>Complete Genome Sequence of Dyella japonica Strain A8 Isolated from Malaysian Tropical Soil.</title>
        <authorList>
            <person name="Hui R.K.H."/>
            <person name="Chen J.-W."/>
            <person name="Chan K.-G."/>
            <person name="Leung F.C.C."/>
        </authorList>
    </citation>
    <scope>NUCLEOTIDE SEQUENCE [LARGE SCALE GENOMIC DNA]</scope>
    <source>
        <strain evidence="7 8">A8</strain>
    </source>
</reference>
<dbReference type="Proteomes" id="UP000027987">
    <property type="component" value="Chromosome"/>
</dbReference>
<evidence type="ECO:0000256" key="5">
    <source>
        <dbReference type="ARBA" id="ARBA00023136"/>
    </source>
</evidence>
<gene>
    <name evidence="7" type="ORF">HY57_11995</name>
</gene>
<dbReference type="PATRIC" id="fig|1217721.7.peg.2472"/>
<dbReference type="Pfam" id="PF01943">
    <property type="entry name" value="Polysacc_synt"/>
    <property type="match status" value="1"/>
</dbReference>
<proteinExistence type="predicted"/>
<dbReference type="HOGENOM" id="CLU_022017_7_5_6"/>
<accession>A0A075K0P8</accession>
<dbReference type="PANTHER" id="PTHR30250:SF11">
    <property type="entry name" value="O-ANTIGEN TRANSPORTER-RELATED"/>
    <property type="match status" value="1"/>
</dbReference>
<feature type="transmembrane region" description="Helical" evidence="6">
    <location>
        <begin position="380"/>
        <end position="400"/>
    </location>
</feature>
<feature type="transmembrane region" description="Helical" evidence="6">
    <location>
        <begin position="75"/>
        <end position="97"/>
    </location>
</feature>
<dbReference type="EMBL" id="CP008884">
    <property type="protein sequence ID" value="AIF47931.1"/>
    <property type="molecule type" value="Genomic_DNA"/>
</dbReference>
<evidence type="ECO:0000256" key="3">
    <source>
        <dbReference type="ARBA" id="ARBA00022692"/>
    </source>
</evidence>
<keyword evidence="8" id="KW-1185">Reference proteome</keyword>
<feature type="transmembrane region" description="Helical" evidence="6">
    <location>
        <begin position="437"/>
        <end position="454"/>
    </location>
</feature>
<keyword evidence="3 6" id="KW-0812">Transmembrane</keyword>
<keyword evidence="2" id="KW-1003">Cell membrane</keyword>
<feature type="transmembrane region" description="Helical" evidence="6">
    <location>
        <begin position="7"/>
        <end position="31"/>
    </location>
</feature>
<evidence type="ECO:0000313" key="8">
    <source>
        <dbReference type="Proteomes" id="UP000027987"/>
    </source>
</evidence>
<dbReference type="KEGG" id="dja:HY57_11995"/>
<dbReference type="AlphaFoldDB" id="A0A075K0P8"/>
<feature type="transmembrane region" description="Helical" evidence="6">
    <location>
        <begin position="112"/>
        <end position="134"/>
    </location>
</feature>
<keyword evidence="4 6" id="KW-1133">Transmembrane helix</keyword>
<dbReference type="RefSeq" id="WP_019466798.1">
    <property type="nucleotide sequence ID" value="NZ_ALOY01000178.1"/>
</dbReference>
<feature type="transmembrane region" description="Helical" evidence="6">
    <location>
        <begin position="412"/>
        <end position="431"/>
    </location>
</feature>
<feature type="transmembrane region" description="Helical" evidence="6">
    <location>
        <begin position="290"/>
        <end position="311"/>
    </location>
</feature>
<organism evidence="7 8">
    <name type="scientific">Dyella japonica A8</name>
    <dbReference type="NCBI Taxonomy" id="1217721"/>
    <lineage>
        <taxon>Bacteria</taxon>
        <taxon>Pseudomonadati</taxon>
        <taxon>Pseudomonadota</taxon>
        <taxon>Gammaproteobacteria</taxon>
        <taxon>Lysobacterales</taxon>
        <taxon>Rhodanobacteraceae</taxon>
        <taxon>Dyella</taxon>
    </lineage>
</organism>
<dbReference type="InterPro" id="IPR002797">
    <property type="entry name" value="Polysacc_synth"/>
</dbReference>
<dbReference type="STRING" id="1217721.HY57_11995"/>
<feature type="transmembrane region" description="Helical" evidence="6">
    <location>
        <begin position="355"/>
        <end position="374"/>
    </location>
</feature>
<dbReference type="InterPro" id="IPR050833">
    <property type="entry name" value="Poly_Biosynth_Transport"/>
</dbReference>
<name>A0A075K0P8_9GAMM</name>
<feature type="transmembrane region" description="Helical" evidence="6">
    <location>
        <begin position="141"/>
        <end position="163"/>
    </location>
</feature>
<feature type="transmembrane region" description="Helical" evidence="6">
    <location>
        <begin position="175"/>
        <end position="191"/>
    </location>
</feature>
<comment type="subcellular location">
    <subcellularLocation>
        <location evidence="1">Cell membrane</location>
        <topology evidence="1">Multi-pass membrane protein</topology>
    </subcellularLocation>
</comment>
<protein>
    <submittedName>
        <fullName evidence="7">Polysaccharide biosynthesis protein</fullName>
    </submittedName>
</protein>
<feature type="transmembrane region" description="Helical" evidence="6">
    <location>
        <begin position="43"/>
        <end position="63"/>
    </location>
</feature>
<keyword evidence="5 6" id="KW-0472">Membrane</keyword>
<feature type="transmembrane region" description="Helical" evidence="6">
    <location>
        <begin position="212"/>
        <end position="229"/>
    </location>
</feature>
<dbReference type="GO" id="GO:0005886">
    <property type="term" value="C:plasma membrane"/>
    <property type="evidence" value="ECO:0007669"/>
    <property type="project" value="UniProtKB-SubCell"/>
</dbReference>
<sequence>MVNIRTILAFAMGPVASAAIGLMTVPAIAWIFSPNDVGRLNMVQVSVSFGVLLFNLGLDRAYVREYHESSDRGALLKACFAPGLALMLTVVLISIPFDERIAEWLFGVGHVAYYWVLVACVVVSFVSRFLSLILRMQDRGIAFSLSQILPKIILLVVMGVFFLPIFKRSFGELEVAYLLSLLSVLFIYSWNTWRDWSPALKATVSRQQVNHLLGYGVPLIFAGVAYWGLDATSSLALRSLSTLPELAIYSVSMSFAGVGVVFQTIFTVLWAPMVYKWVANGVDMRRVDDIAHQALAVVCAIWVLSGSLSWLTEWVLPAHYAPVKYLMLCCIGQPLLYTLSEITCVGIGITRRSMLSLWSTVAALLVNVAGSILLVPSYGAAGATAANAVAFLAFFVARTEASAHVWRPFPRARLYVFVTAAVGLSIATLAFGPGYPLQVLLVWVALLPVVAWCFRAEWLGMYRSLRAAIRSEFFSVEPGSGPGTVS</sequence>
<evidence type="ECO:0000256" key="2">
    <source>
        <dbReference type="ARBA" id="ARBA00022475"/>
    </source>
</evidence>
<evidence type="ECO:0000256" key="4">
    <source>
        <dbReference type="ARBA" id="ARBA00022989"/>
    </source>
</evidence>
<evidence type="ECO:0000256" key="6">
    <source>
        <dbReference type="SAM" id="Phobius"/>
    </source>
</evidence>
<feature type="transmembrane region" description="Helical" evidence="6">
    <location>
        <begin position="249"/>
        <end position="270"/>
    </location>
</feature>
<evidence type="ECO:0000313" key="7">
    <source>
        <dbReference type="EMBL" id="AIF47931.1"/>
    </source>
</evidence>
<feature type="transmembrane region" description="Helical" evidence="6">
    <location>
        <begin position="323"/>
        <end position="348"/>
    </location>
</feature>
<dbReference type="PANTHER" id="PTHR30250">
    <property type="entry name" value="PST FAMILY PREDICTED COLANIC ACID TRANSPORTER"/>
    <property type="match status" value="1"/>
</dbReference>
<evidence type="ECO:0000256" key="1">
    <source>
        <dbReference type="ARBA" id="ARBA00004651"/>
    </source>
</evidence>